<dbReference type="Gene3D" id="1.25.40.10">
    <property type="entry name" value="Tetratricopeptide repeat domain"/>
    <property type="match status" value="1"/>
</dbReference>
<proteinExistence type="predicted"/>
<feature type="domain" description="HTH cro/C1-type" evidence="2">
    <location>
        <begin position="10"/>
        <end position="64"/>
    </location>
</feature>
<sequence>MNEIHLAKCIAKKRREMNITQEELASYIGVSKAAVSKWESENSLPDITLLPRLASYFNISIDKLIGYEPQMTKEEIRRKYLYFKGILGTKPFIDVKLELDEKIKKYYSCFPFLLQMTVLLMNHYDAAEIPEDVLMWALTLARRVKNESEDINDVKAAVNLEVILDMMLGKPNDALELLDESVRPLSQETESLAQVYQMLGEREKAMRVYQISIYQHLLILVAEAAQYSMLYEDNKEKSTEIINRSLQIADIFQVAKLQPNAVVPVYYSAALLYCMHGEMDKSLEMLEQYTKICLEDFFPFSLHGDSYFDLIDDWFMEFDIGNGAPQNEKFIRKSMLSAVKDNPAFYILREDVRYKSIIQKLEALVKGCK</sequence>
<keyword evidence="4" id="KW-1185">Reference proteome</keyword>
<dbReference type="PANTHER" id="PTHR46558">
    <property type="entry name" value="TRACRIPTIONAL REGULATORY PROTEIN-RELATED-RELATED"/>
    <property type="match status" value="1"/>
</dbReference>
<accession>A0A366I5S4</accession>
<dbReference type="InterPro" id="IPR001387">
    <property type="entry name" value="Cro/C1-type_HTH"/>
</dbReference>
<dbReference type="Gene3D" id="1.10.260.40">
    <property type="entry name" value="lambda repressor-like DNA-binding domains"/>
    <property type="match status" value="1"/>
</dbReference>
<dbReference type="RefSeq" id="WP_113920974.1">
    <property type="nucleotide sequence ID" value="NZ_QNRX01000011.1"/>
</dbReference>
<reference evidence="3 4" key="1">
    <citation type="submission" date="2018-06" db="EMBL/GenBank/DDBJ databases">
        <title>Genomic Encyclopedia of Type Strains, Phase IV (KMG-IV): sequencing the most valuable type-strain genomes for metagenomic binning, comparative biology and taxonomic classification.</title>
        <authorList>
            <person name="Goeker M."/>
        </authorList>
    </citation>
    <scope>NUCLEOTIDE SEQUENCE [LARGE SCALE GENOMIC DNA]</scope>
    <source>
        <strain evidence="3 4">DSM 22112</strain>
    </source>
</reference>
<dbReference type="OrthoDB" id="9812495at2"/>
<dbReference type="SMART" id="SM00530">
    <property type="entry name" value="HTH_XRE"/>
    <property type="match status" value="1"/>
</dbReference>
<dbReference type="SUPFAM" id="SSF47413">
    <property type="entry name" value="lambda repressor-like DNA-binding domains"/>
    <property type="match status" value="1"/>
</dbReference>
<evidence type="ECO:0000256" key="1">
    <source>
        <dbReference type="ARBA" id="ARBA00023125"/>
    </source>
</evidence>
<comment type="caution">
    <text evidence="3">The sequence shown here is derived from an EMBL/GenBank/DDBJ whole genome shotgun (WGS) entry which is preliminary data.</text>
</comment>
<dbReference type="SUPFAM" id="SSF48452">
    <property type="entry name" value="TPR-like"/>
    <property type="match status" value="1"/>
</dbReference>
<dbReference type="EMBL" id="QNRX01000011">
    <property type="protein sequence ID" value="RBP62657.1"/>
    <property type="molecule type" value="Genomic_DNA"/>
</dbReference>
<protein>
    <submittedName>
        <fullName evidence="3">Transcriptional regulator</fullName>
    </submittedName>
</protein>
<dbReference type="InterPro" id="IPR011990">
    <property type="entry name" value="TPR-like_helical_dom_sf"/>
</dbReference>
<keyword evidence="1" id="KW-0238">DNA-binding</keyword>
<gene>
    <name evidence="3" type="ORF">DES36_11190</name>
</gene>
<dbReference type="AlphaFoldDB" id="A0A366I5S4"/>
<dbReference type="Proteomes" id="UP000253490">
    <property type="component" value="Unassembled WGS sequence"/>
</dbReference>
<organism evidence="3 4">
    <name type="scientific">Alkalibaculum bacchi</name>
    <dbReference type="NCBI Taxonomy" id="645887"/>
    <lineage>
        <taxon>Bacteria</taxon>
        <taxon>Bacillati</taxon>
        <taxon>Bacillota</taxon>
        <taxon>Clostridia</taxon>
        <taxon>Eubacteriales</taxon>
        <taxon>Eubacteriaceae</taxon>
        <taxon>Alkalibaculum</taxon>
    </lineage>
</organism>
<evidence type="ECO:0000313" key="3">
    <source>
        <dbReference type="EMBL" id="RBP62657.1"/>
    </source>
</evidence>
<dbReference type="Pfam" id="PF01381">
    <property type="entry name" value="HTH_3"/>
    <property type="match status" value="1"/>
</dbReference>
<evidence type="ECO:0000313" key="4">
    <source>
        <dbReference type="Proteomes" id="UP000253490"/>
    </source>
</evidence>
<dbReference type="PANTHER" id="PTHR46558:SF11">
    <property type="entry name" value="HTH-TYPE TRANSCRIPTIONAL REGULATOR XRE"/>
    <property type="match status" value="1"/>
</dbReference>
<name>A0A366I5S4_9FIRM</name>
<dbReference type="GO" id="GO:0003677">
    <property type="term" value="F:DNA binding"/>
    <property type="evidence" value="ECO:0007669"/>
    <property type="project" value="UniProtKB-KW"/>
</dbReference>
<dbReference type="InterPro" id="IPR010982">
    <property type="entry name" value="Lambda_DNA-bd_dom_sf"/>
</dbReference>
<evidence type="ECO:0000259" key="2">
    <source>
        <dbReference type="PROSITE" id="PS50943"/>
    </source>
</evidence>
<dbReference type="CDD" id="cd00093">
    <property type="entry name" value="HTH_XRE"/>
    <property type="match status" value="1"/>
</dbReference>
<dbReference type="PROSITE" id="PS50943">
    <property type="entry name" value="HTH_CROC1"/>
    <property type="match status" value="1"/>
</dbReference>